<feature type="region of interest" description="Disordered" evidence="1">
    <location>
        <begin position="17"/>
        <end position="50"/>
    </location>
</feature>
<gene>
    <name evidence="2" type="ORF">EAUS1353_LOCUS1403</name>
</gene>
<name>A0A7S1TKQ3_9RHOD</name>
<proteinExistence type="predicted"/>
<sequence length="147" mass="16357">MANVTYTYNTEFKLQMGAAPSKPPRAPKRRFFRLSKNPSRSSEASEMSTASMQVHMMEDVALLGSAKGKQKTAMQRKDTPPGPRFARHAQALRSSFADDDYLKFVLSAHDAERSHDSITPASARPRPSLSIHLFQHSLLAGRAAVWK</sequence>
<protein>
    <submittedName>
        <fullName evidence="2">Uncharacterized protein</fullName>
    </submittedName>
</protein>
<dbReference type="EMBL" id="HBGI01002149">
    <property type="protein sequence ID" value="CAD9239665.1"/>
    <property type="molecule type" value="Transcribed_RNA"/>
</dbReference>
<evidence type="ECO:0000256" key="1">
    <source>
        <dbReference type="SAM" id="MobiDB-lite"/>
    </source>
</evidence>
<organism evidence="2">
    <name type="scientific">Erythrolobus australicus</name>
    <dbReference type="NCBI Taxonomy" id="1077150"/>
    <lineage>
        <taxon>Eukaryota</taxon>
        <taxon>Rhodophyta</taxon>
        <taxon>Bangiophyceae</taxon>
        <taxon>Porphyridiales</taxon>
        <taxon>Porphyridiaceae</taxon>
        <taxon>Erythrolobus</taxon>
    </lineage>
</organism>
<reference evidence="2" key="1">
    <citation type="submission" date="2021-01" db="EMBL/GenBank/DDBJ databases">
        <authorList>
            <person name="Corre E."/>
            <person name="Pelletier E."/>
            <person name="Niang G."/>
            <person name="Scheremetjew M."/>
            <person name="Finn R."/>
            <person name="Kale V."/>
            <person name="Holt S."/>
            <person name="Cochrane G."/>
            <person name="Meng A."/>
            <person name="Brown T."/>
            <person name="Cohen L."/>
        </authorList>
    </citation>
    <scope>NUCLEOTIDE SEQUENCE</scope>
    <source>
        <strain evidence="2">CCMP3124</strain>
    </source>
</reference>
<evidence type="ECO:0000313" key="2">
    <source>
        <dbReference type="EMBL" id="CAD9239665.1"/>
    </source>
</evidence>
<feature type="compositionally biased region" description="Low complexity" evidence="1">
    <location>
        <begin position="39"/>
        <end position="50"/>
    </location>
</feature>
<accession>A0A7S1TKQ3</accession>
<dbReference type="AlphaFoldDB" id="A0A7S1TKQ3"/>